<keyword evidence="11" id="KW-1185">Reference proteome</keyword>
<dbReference type="GO" id="GO:0005886">
    <property type="term" value="C:plasma membrane"/>
    <property type="evidence" value="ECO:0007669"/>
    <property type="project" value="TreeGrafter"/>
</dbReference>
<evidence type="ECO:0000256" key="5">
    <source>
        <dbReference type="ARBA" id="ARBA00023040"/>
    </source>
</evidence>
<reference evidence="10" key="1">
    <citation type="submission" date="2021-02" db="EMBL/GenBank/DDBJ databases">
        <authorList>
            <person name="Bekaert M."/>
        </authorList>
    </citation>
    <scope>NUCLEOTIDE SEQUENCE</scope>
    <source>
        <strain evidence="10">IoA-00</strain>
    </source>
</reference>
<dbReference type="InterPro" id="IPR000276">
    <property type="entry name" value="GPCR_Rhodpsn"/>
</dbReference>
<dbReference type="InterPro" id="IPR017452">
    <property type="entry name" value="GPCR_Rhodpsn_7TM"/>
</dbReference>
<sequence length="390" mass="43836">MSLSINNFTELENDAWKLDLNLTYCSKCSEVSPSEICRCMNDPNSALYAGQHLPELTLNLVTYVICIVLGLFWNLITLFVMIKGDRKNRSVTNIFLISLAVADLLLVSIAAPMELVHYFAPQFGSGGSGCKVAEYSRVISAIASILNLLAVTFESTIVKITYCNDYDDSLGLAFSIYQLVVAFIVPGVIILVCYVIVIVELQKSTKRMKVLTNQSALPKIKRINGNSSPRKLKGSSTRSIQSKKLEDVGAQRKQVIKMLICVVCIFFLCWGPRFTMEIVIKSKTMNLFYPTVYWIRVVIFLLPFIHAGINPIIYIIMSKTFRSSIIKLLKENCSFSKACRPLKNNEEGELQELDGINPLFQSKCSVHKINHDDHDESNFNLKDKKTISSL</sequence>
<dbReference type="GO" id="GO:0004930">
    <property type="term" value="F:G protein-coupled receptor activity"/>
    <property type="evidence" value="ECO:0007669"/>
    <property type="project" value="UniProtKB-KW"/>
</dbReference>
<evidence type="ECO:0000313" key="11">
    <source>
        <dbReference type="Proteomes" id="UP000675881"/>
    </source>
</evidence>
<evidence type="ECO:0000256" key="6">
    <source>
        <dbReference type="ARBA" id="ARBA00023136"/>
    </source>
</evidence>
<feature type="domain" description="G-protein coupled receptors family 1 profile" evidence="9">
    <location>
        <begin position="91"/>
        <end position="314"/>
    </location>
</feature>
<evidence type="ECO:0000256" key="8">
    <source>
        <dbReference type="ARBA" id="ARBA00023224"/>
    </source>
</evidence>
<keyword evidence="7" id="KW-0675">Receptor</keyword>
<keyword evidence="6" id="KW-0472">Membrane</keyword>
<evidence type="ECO:0000256" key="7">
    <source>
        <dbReference type="ARBA" id="ARBA00023170"/>
    </source>
</evidence>
<comment type="similarity">
    <text evidence="2">Belongs to the G-protein coupled receptor 1 family.</text>
</comment>
<dbReference type="PANTHER" id="PTHR24243:SF208">
    <property type="entry name" value="PYROKININ-1 RECEPTOR"/>
    <property type="match status" value="1"/>
</dbReference>
<gene>
    <name evidence="10" type="ORF">LSAA_14310</name>
</gene>
<organism evidence="10 11">
    <name type="scientific">Lepeophtheirus salmonis</name>
    <name type="common">Salmon louse</name>
    <name type="synonym">Caligus salmonis</name>
    <dbReference type="NCBI Taxonomy" id="72036"/>
    <lineage>
        <taxon>Eukaryota</taxon>
        <taxon>Metazoa</taxon>
        <taxon>Ecdysozoa</taxon>
        <taxon>Arthropoda</taxon>
        <taxon>Crustacea</taxon>
        <taxon>Multicrustacea</taxon>
        <taxon>Hexanauplia</taxon>
        <taxon>Copepoda</taxon>
        <taxon>Siphonostomatoida</taxon>
        <taxon>Caligidae</taxon>
        <taxon>Lepeophtheirus</taxon>
    </lineage>
</organism>
<dbReference type="PROSITE" id="PS50262">
    <property type="entry name" value="G_PROTEIN_RECEP_F1_2"/>
    <property type="match status" value="1"/>
</dbReference>
<evidence type="ECO:0000256" key="3">
    <source>
        <dbReference type="ARBA" id="ARBA00022692"/>
    </source>
</evidence>
<dbReference type="SUPFAM" id="SSF81321">
    <property type="entry name" value="Family A G protein-coupled receptor-like"/>
    <property type="match status" value="1"/>
</dbReference>
<protein>
    <submittedName>
        <fullName evidence="10">CCKAR</fullName>
    </submittedName>
</protein>
<keyword evidence="3" id="KW-0812">Transmembrane</keyword>
<evidence type="ECO:0000256" key="4">
    <source>
        <dbReference type="ARBA" id="ARBA00022989"/>
    </source>
</evidence>
<evidence type="ECO:0000256" key="1">
    <source>
        <dbReference type="ARBA" id="ARBA00004141"/>
    </source>
</evidence>
<dbReference type="Proteomes" id="UP000675881">
    <property type="component" value="Chromosome 8"/>
</dbReference>
<comment type="subcellular location">
    <subcellularLocation>
        <location evidence="1">Membrane</location>
        <topology evidence="1">Multi-pass membrane protein</topology>
    </subcellularLocation>
</comment>
<keyword evidence="4" id="KW-1133">Transmembrane helix</keyword>
<name>A0A7R8D4W0_LEPSM</name>
<dbReference type="Pfam" id="PF00001">
    <property type="entry name" value="7tm_1"/>
    <property type="match status" value="2"/>
</dbReference>
<dbReference type="AlphaFoldDB" id="A0A7R8D4W0"/>
<dbReference type="PRINTS" id="PR00237">
    <property type="entry name" value="GPCRRHODOPSN"/>
</dbReference>
<dbReference type="EMBL" id="HG994587">
    <property type="protein sequence ID" value="CAF3024462.1"/>
    <property type="molecule type" value="Genomic_DNA"/>
</dbReference>
<evidence type="ECO:0000259" key="9">
    <source>
        <dbReference type="PROSITE" id="PS50262"/>
    </source>
</evidence>
<accession>A0A7R8D4W0</accession>
<evidence type="ECO:0000256" key="2">
    <source>
        <dbReference type="ARBA" id="ARBA00010663"/>
    </source>
</evidence>
<keyword evidence="8" id="KW-0807">Transducer</keyword>
<dbReference type="Gene3D" id="1.20.1070.10">
    <property type="entry name" value="Rhodopsin 7-helix transmembrane proteins"/>
    <property type="match status" value="2"/>
</dbReference>
<evidence type="ECO:0000313" key="10">
    <source>
        <dbReference type="EMBL" id="CAF3024462.1"/>
    </source>
</evidence>
<dbReference type="OrthoDB" id="2132067at2759"/>
<proteinExistence type="inferred from homology"/>
<keyword evidence="5" id="KW-0297">G-protein coupled receptor</keyword>
<dbReference type="PANTHER" id="PTHR24243">
    <property type="entry name" value="G-PROTEIN COUPLED RECEPTOR"/>
    <property type="match status" value="1"/>
</dbReference>